<sequence>MKIKIPAFLNIRNEANRRSDFKGIIPKEAFNRFPQDTINSINSDAQVEFSSLFDYSKTPIIKGTATLNVTSTCMRCMEEFSYDVIANFIISPVSSEEQADNLPPEYSPLPINEFGEVNIYEGIEEELIMSIALTPKHENENCNPILEEYSTLEDDEEVQDQIDLANNPFASLNALKGKLKEK</sequence>
<accession>A0A3A1Y7C0</accession>
<dbReference type="Proteomes" id="UP000265691">
    <property type="component" value="Unassembled WGS sequence"/>
</dbReference>
<protein>
    <recommendedName>
        <fullName evidence="3">Large ribosomal RNA subunit accumulation protein YceD</fullName>
    </recommendedName>
    <alternativeName>
        <fullName evidence="5">23S rRNA accumulation protein YceD</fullName>
    </alternativeName>
</protein>
<evidence type="ECO:0000256" key="3">
    <source>
        <dbReference type="ARBA" id="ARBA00015716"/>
    </source>
</evidence>
<organism evidence="6 7">
    <name type="scientific">Psittacicella hinzii</name>
    <dbReference type="NCBI Taxonomy" id="2028575"/>
    <lineage>
        <taxon>Bacteria</taxon>
        <taxon>Pseudomonadati</taxon>
        <taxon>Pseudomonadota</taxon>
        <taxon>Gammaproteobacteria</taxon>
        <taxon>Pasteurellales</taxon>
        <taxon>Psittacicellaceae</taxon>
        <taxon>Psittacicella</taxon>
    </lineage>
</organism>
<dbReference type="EMBL" id="NRHC01000033">
    <property type="protein sequence ID" value="RIY33411.1"/>
    <property type="molecule type" value="Genomic_DNA"/>
</dbReference>
<dbReference type="Pfam" id="PF02620">
    <property type="entry name" value="YceD"/>
    <property type="match status" value="1"/>
</dbReference>
<evidence type="ECO:0000313" key="7">
    <source>
        <dbReference type="Proteomes" id="UP000265691"/>
    </source>
</evidence>
<comment type="similarity">
    <text evidence="2">Belongs to the DUF177 domain family.</text>
</comment>
<evidence type="ECO:0000256" key="5">
    <source>
        <dbReference type="ARBA" id="ARBA00031841"/>
    </source>
</evidence>
<comment type="caution">
    <text evidence="6">The sequence shown here is derived from an EMBL/GenBank/DDBJ whole genome shotgun (WGS) entry which is preliminary data.</text>
</comment>
<keyword evidence="4" id="KW-0690">Ribosome biogenesis</keyword>
<dbReference type="InterPro" id="IPR039255">
    <property type="entry name" value="YceD_bac"/>
</dbReference>
<dbReference type="AlphaFoldDB" id="A0A3A1Y7C0"/>
<evidence type="ECO:0000256" key="1">
    <source>
        <dbReference type="ARBA" id="ARBA00002868"/>
    </source>
</evidence>
<comment type="function">
    <text evidence="1">Plays a role in synthesis, processing and/or stability of 23S rRNA.</text>
</comment>
<keyword evidence="7" id="KW-1185">Reference proteome</keyword>
<evidence type="ECO:0000313" key="6">
    <source>
        <dbReference type="EMBL" id="RIY33411.1"/>
    </source>
</evidence>
<evidence type="ECO:0000256" key="2">
    <source>
        <dbReference type="ARBA" id="ARBA00010740"/>
    </source>
</evidence>
<gene>
    <name evidence="6" type="ORF">CKF54_02905</name>
</gene>
<dbReference type="GO" id="GO:0042254">
    <property type="term" value="P:ribosome biogenesis"/>
    <property type="evidence" value="ECO:0007669"/>
    <property type="project" value="UniProtKB-KW"/>
</dbReference>
<dbReference type="GO" id="GO:0005829">
    <property type="term" value="C:cytosol"/>
    <property type="evidence" value="ECO:0007669"/>
    <property type="project" value="TreeGrafter"/>
</dbReference>
<reference evidence="6 7" key="1">
    <citation type="submission" date="2017-08" db="EMBL/GenBank/DDBJ databases">
        <title>Reclassification of Bisgaard taxon 37 and 44.</title>
        <authorList>
            <person name="Christensen H."/>
        </authorList>
    </citation>
    <scope>NUCLEOTIDE SEQUENCE [LARGE SCALE GENOMIC DNA]</scope>
    <source>
        <strain evidence="6 7">B96_3</strain>
    </source>
</reference>
<dbReference type="OrthoDB" id="9786771at2"/>
<dbReference type="PANTHER" id="PTHR38099">
    <property type="entry name" value="LARGE RIBOSOMAL RNA SUBUNIT ACCUMULATION PROTEIN YCED"/>
    <property type="match status" value="1"/>
</dbReference>
<name>A0A3A1Y7C0_9GAMM</name>
<dbReference type="InterPro" id="IPR003772">
    <property type="entry name" value="YceD"/>
</dbReference>
<dbReference type="PANTHER" id="PTHR38099:SF1">
    <property type="entry name" value="LARGE RIBOSOMAL RNA SUBUNIT ACCUMULATION PROTEIN YCED"/>
    <property type="match status" value="1"/>
</dbReference>
<proteinExistence type="inferred from homology"/>
<evidence type="ECO:0000256" key="4">
    <source>
        <dbReference type="ARBA" id="ARBA00022517"/>
    </source>
</evidence>